<feature type="domain" description="Pyridine nucleotide-disulphide oxidoreductase dimerisation" evidence="9">
    <location>
        <begin position="337"/>
        <end position="443"/>
    </location>
</feature>
<reference evidence="12" key="1">
    <citation type="journal article" date="2019" name="Int. J. Syst. Evol. Microbiol.">
        <title>The Global Catalogue of Microorganisms (GCM) 10K type strain sequencing project: providing services to taxonomists for standard genome sequencing and annotation.</title>
        <authorList>
            <consortium name="The Broad Institute Genomics Platform"/>
            <consortium name="The Broad Institute Genome Sequencing Center for Infectious Disease"/>
            <person name="Wu L."/>
            <person name="Ma J."/>
        </authorList>
    </citation>
    <scope>NUCLEOTIDE SEQUENCE [LARGE SCALE GENOMIC DNA]</scope>
    <source>
        <strain evidence="12">NBRC 105857</strain>
    </source>
</reference>
<dbReference type="Proteomes" id="UP001156664">
    <property type="component" value="Unassembled WGS sequence"/>
</dbReference>
<evidence type="ECO:0000256" key="1">
    <source>
        <dbReference type="ARBA" id="ARBA00001974"/>
    </source>
</evidence>
<evidence type="ECO:0000313" key="12">
    <source>
        <dbReference type="Proteomes" id="UP001156664"/>
    </source>
</evidence>
<dbReference type="PRINTS" id="PR00368">
    <property type="entry name" value="FADPNR"/>
</dbReference>
<dbReference type="NCBIfam" id="NF004776">
    <property type="entry name" value="PRK06116.1"/>
    <property type="match status" value="1"/>
</dbReference>
<evidence type="ECO:0000256" key="5">
    <source>
        <dbReference type="ARBA" id="ARBA00023002"/>
    </source>
</evidence>
<evidence type="ECO:0000256" key="6">
    <source>
        <dbReference type="ARBA" id="ARBA00023157"/>
    </source>
</evidence>
<keyword evidence="3 8" id="KW-0285">Flavoprotein</keyword>
<evidence type="ECO:0000256" key="8">
    <source>
        <dbReference type="RuleBase" id="RU003691"/>
    </source>
</evidence>
<dbReference type="SUPFAM" id="SSF51905">
    <property type="entry name" value="FAD/NAD(P)-binding domain"/>
    <property type="match status" value="1"/>
</dbReference>
<dbReference type="Gene3D" id="3.50.50.60">
    <property type="entry name" value="FAD/NAD(P)-binding domain"/>
    <property type="match status" value="2"/>
</dbReference>
<dbReference type="PANTHER" id="PTHR42737">
    <property type="entry name" value="GLUTATHIONE REDUCTASE"/>
    <property type="match status" value="1"/>
</dbReference>
<comment type="similarity">
    <text evidence="2 8">Belongs to the class-I pyridine nucleotide-disulfide oxidoreductase family.</text>
</comment>
<dbReference type="InterPro" id="IPR046952">
    <property type="entry name" value="GSHR/TRXR-like"/>
</dbReference>
<gene>
    <name evidence="11" type="ORF">GCM10007875_03910</name>
</gene>
<dbReference type="InterPro" id="IPR016156">
    <property type="entry name" value="FAD/NAD-linked_Rdtase_dimer_sf"/>
</dbReference>
<keyword evidence="5 8" id="KW-0560">Oxidoreductase</keyword>
<dbReference type="PROSITE" id="PS00076">
    <property type="entry name" value="PYRIDINE_REDOX_1"/>
    <property type="match status" value="1"/>
</dbReference>
<dbReference type="InterPro" id="IPR036188">
    <property type="entry name" value="FAD/NAD-bd_sf"/>
</dbReference>
<organism evidence="11 12">
    <name type="scientific">Limnobacter litoralis</name>
    <dbReference type="NCBI Taxonomy" id="481366"/>
    <lineage>
        <taxon>Bacteria</taxon>
        <taxon>Pseudomonadati</taxon>
        <taxon>Pseudomonadota</taxon>
        <taxon>Betaproteobacteria</taxon>
        <taxon>Burkholderiales</taxon>
        <taxon>Burkholderiaceae</taxon>
        <taxon>Limnobacter</taxon>
    </lineage>
</organism>
<accession>A0ABQ5YQV0</accession>
<dbReference type="EMBL" id="BSOJ01000006">
    <property type="protein sequence ID" value="GLR25303.1"/>
    <property type="molecule type" value="Genomic_DNA"/>
</dbReference>
<feature type="domain" description="FAD/NAD(P)-binding" evidence="10">
    <location>
        <begin position="7"/>
        <end position="317"/>
    </location>
</feature>
<proteinExistence type="inferred from homology"/>
<evidence type="ECO:0000256" key="7">
    <source>
        <dbReference type="ARBA" id="ARBA00023284"/>
    </source>
</evidence>
<dbReference type="InterPro" id="IPR023753">
    <property type="entry name" value="FAD/NAD-binding_dom"/>
</dbReference>
<comment type="caution">
    <text evidence="11">The sequence shown here is derived from an EMBL/GenBank/DDBJ whole genome shotgun (WGS) entry which is preliminary data.</text>
</comment>
<dbReference type="Gene3D" id="3.30.390.30">
    <property type="match status" value="1"/>
</dbReference>
<evidence type="ECO:0000256" key="3">
    <source>
        <dbReference type="ARBA" id="ARBA00022630"/>
    </source>
</evidence>
<protein>
    <submittedName>
        <fullName evidence="11">Glutathione-disulfide reductase</fullName>
    </submittedName>
</protein>
<name>A0ABQ5YQV0_9BURK</name>
<keyword evidence="4 8" id="KW-0274">FAD</keyword>
<dbReference type="PANTHER" id="PTHR42737:SF2">
    <property type="entry name" value="GLUTATHIONE REDUCTASE"/>
    <property type="match status" value="1"/>
</dbReference>
<dbReference type="InterPro" id="IPR001100">
    <property type="entry name" value="Pyr_nuc-diS_OxRdtase"/>
</dbReference>
<evidence type="ECO:0000256" key="4">
    <source>
        <dbReference type="ARBA" id="ARBA00022827"/>
    </source>
</evidence>
<dbReference type="SUPFAM" id="SSF55424">
    <property type="entry name" value="FAD/NAD-linked reductases, dimerisation (C-terminal) domain"/>
    <property type="match status" value="1"/>
</dbReference>
<keyword evidence="7 8" id="KW-0676">Redox-active center</keyword>
<dbReference type="PIRSF" id="PIRSF000350">
    <property type="entry name" value="Mercury_reductase_MerA"/>
    <property type="match status" value="1"/>
</dbReference>
<evidence type="ECO:0000259" key="10">
    <source>
        <dbReference type="Pfam" id="PF07992"/>
    </source>
</evidence>
<dbReference type="InterPro" id="IPR012999">
    <property type="entry name" value="Pyr_OxRdtase_I_AS"/>
</dbReference>
<dbReference type="PRINTS" id="PR00411">
    <property type="entry name" value="PNDRDTASEI"/>
</dbReference>
<dbReference type="Pfam" id="PF07992">
    <property type="entry name" value="Pyr_redox_2"/>
    <property type="match status" value="1"/>
</dbReference>
<dbReference type="RefSeq" id="WP_284279644.1">
    <property type="nucleotide sequence ID" value="NZ_BSOJ01000006.1"/>
</dbReference>
<comment type="cofactor">
    <cofactor evidence="1">
        <name>FAD</name>
        <dbReference type="ChEBI" id="CHEBI:57692"/>
    </cofactor>
</comment>
<evidence type="ECO:0000259" key="9">
    <source>
        <dbReference type="Pfam" id="PF02852"/>
    </source>
</evidence>
<evidence type="ECO:0000256" key="2">
    <source>
        <dbReference type="ARBA" id="ARBA00007532"/>
    </source>
</evidence>
<dbReference type="Pfam" id="PF02852">
    <property type="entry name" value="Pyr_redox_dim"/>
    <property type="match status" value="1"/>
</dbReference>
<dbReference type="InterPro" id="IPR004099">
    <property type="entry name" value="Pyr_nucl-diS_OxRdtase_dimer"/>
</dbReference>
<keyword evidence="12" id="KW-1185">Reference proteome</keyword>
<keyword evidence="6" id="KW-1015">Disulfide bond</keyword>
<evidence type="ECO:0000313" key="11">
    <source>
        <dbReference type="EMBL" id="GLR25303.1"/>
    </source>
</evidence>
<sequence length="451" mass="48630">MSDQTEYDLVVVGGGSGGVACARRAASYGAKVALVEGSRLGGTCVIRGCVPKKLLMYASQFGAQLRDGLQPGWVVHEASFSMQAWQQAKQTEIDRLEGIYAKMLQNSGVEVLRGWASLPDANHVQVGQTVLATRRILIATGGTPNRTAFEGLDIAPTSNELLDLTELPAHIGIVGAGYIAMEFACIMRGLGARVSVYYRADLPLRGFDLSLRQRAAEAMQAQGIELHPHSDCKKLERVSDQFVLHTQTGAHRFDWILNATGRSPNTEGLGLDRLGVRLGAAGEVLVDEWNRSSVPGLFAVGDVTNRVNLTPVAIAQGRALAENEFNGKNLTVDHNAISSAAFTSPPIATVGLTEEQAAASGPVRVFETAFRPMKTAFSGGNQQTYMKLVVDDRTDRILGIHMLGDDAPEMIQVLGITYVMGATKADFDRTVAVHPTSAEEWVLMREISRRV</sequence>